<accession>K0PYI3</accession>
<keyword evidence="3" id="KW-1185">Reference proteome</keyword>
<dbReference type="EMBL" id="CANI01000024">
    <property type="protein sequence ID" value="CCM76502.1"/>
    <property type="molecule type" value="Genomic_DNA"/>
</dbReference>
<evidence type="ECO:0000313" key="2">
    <source>
        <dbReference type="EMBL" id="CCM76502.1"/>
    </source>
</evidence>
<organism evidence="2 3">
    <name type="scientific">Rhizobium mesoamericanum STM3625</name>
    <dbReference type="NCBI Taxonomy" id="1211777"/>
    <lineage>
        <taxon>Bacteria</taxon>
        <taxon>Pseudomonadati</taxon>
        <taxon>Pseudomonadota</taxon>
        <taxon>Alphaproteobacteria</taxon>
        <taxon>Hyphomicrobiales</taxon>
        <taxon>Rhizobiaceae</taxon>
        <taxon>Rhizobium/Agrobacterium group</taxon>
        <taxon>Rhizobium</taxon>
    </lineage>
</organism>
<dbReference type="Pfam" id="PF14280">
    <property type="entry name" value="DUF4365"/>
    <property type="match status" value="1"/>
</dbReference>
<dbReference type="InterPro" id="IPR025375">
    <property type="entry name" value="DUF4365"/>
</dbReference>
<dbReference type="Proteomes" id="UP000009319">
    <property type="component" value="Unassembled WGS sequence"/>
</dbReference>
<evidence type="ECO:0000259" key="1">
    <source>
        <dbReference type="Pfam" id="PF14280"/>
    </source>
</evidence>
<name>K0PYI3_9HYPH</name>
<evidence type="ECO:0000313" key="3">
    <source>
        <dbReference type="Proteomes" id="UP000009319"/>
    </source>
</evidence>
<dbReference type="STRING" id="1211777.BN77_3520"/>
<comment type="caution">
    <text evidence="2">The sequence shown here is derived from an EMBL/GenBank/DDBJ whole genome shotgun (WGS) entry which is preliminary data.</text>
</comment>
<dbReference type="eggNOG" id="COG5474">
    <property type="taxonomic scope" value="Bacteria"/>
</dbReference>
<protein>
    <recommendedName>
        <fullName evidence="1">DUF4365 domain-containing protein</fullName>
    </recommendedName>
</protein>
<sequence length="257" mass="29270">MLRLLGAGLIEIGTWLQAALSFFSAVRHWILPPIPPRRLRHGKREHDQPDLVTHAAIEAIEKVFVRDFKWSFRRLQDRSIGIDARAEILDSGWPTDRFLPLQIRLMPSQTDKGGYRHHGEKGHLDYWRKHALTVFVILVDPESGLMLWQLVETKLCTETDGKWAITVPAANMLNASARLCFEEAVPSDPESLMRFAFALDRQLMEEVRDEITFLYGTSGSMQLRSSAICASILAKARRKNRMSRSTITCAPTVSMRS</sequence>
<dbReference type="HOGENOM" id="CLU_1081309_0_0_5"/>
<feature type="domain" description="DUF4365" evidence="1">
    <location>
        <begin position="56"/>
        <end position="177"/>
    </location>
</feature>
<dbReference type="AlphaFoldDB" id="K0PYI3"/>
<reference evidence="2 3" key="1">
    <citation type="journal article" date="2013" name="Genome Announc.">
        <title>Draft Genome Sequence of Rhizobium mesoamericanum STM3625, a Nitrogen-Fixing Symbiont of Mimosa pudica Isolated in French Guiana (South America).</title>
        <authorList>
            <person name="Moulin L."/>
            <person name="Mornico D."/>
            <person name="Melkonian R."/>
            <person name="Klonowska A."/>
        </authorList>
    </citation>
    <scope>NUCLEOTIDE SEQUENCE [LARGE SCALE GENOMIC DNA]</scope>
    <source>
        <strain evidence="2 3">STM3625</strain>
    </source>
</reference>
<dbReference type="RefSeq" id="WP_007533874.1">
    <property type="nucleotide sequence ID" value="NZ_HF536772.1"/>
</dbReference>
<gene>
    <name evidence="2" type="ORF">BN77_3520</name>
</gene>
<proteinExistence type="predicted"/>